<reference evidence="5 6" key="1">
    <citation type="submission" date="2020-02" db="EMBL/GenBank/DDBJ databases">
        <title>Draft genome sequence of Haematococcus lacustris strain NIES-144.</title>
        <authorList>
            <person name="Morimoto D."/>
            <person name="Nakagawa S."/>
            <person name="Yoshida T."/>
            <person name="Sawayama S."/>
        </authorList>
    </citation>
    <scope>NUCLEOTIDE SEQUENCE [LARGE SCALE GENOMIC DNA]</scope>
    <source>
        <strain evidence="5 6">NIES-144</strain>
    </source>
</reference>
<evidence type="ECO:0000313" key="5">
    <source>
        <dbReference type="EMBL" id="GFH19809.1"/>
    </source>
</evidence>
<dbReference type="InterPro" id="IPR040911">
    <property type="entry name" value="Exostosin_GT47"/>
</dbReference>
<dbReference type="GO" id="GO:0016757">
    <property type="term" value="F:glycosyltransferase activity"/>
    <property type="evidence" value="ECO:0007669"/>
    <property type="project" value="InterPro"/>
</dbReference>
<dbReference type="Proteomes" id="UP000485058">
    <property type="component" value="Unassembled WGS sequence"/>
</dbReference>
<dbReference type="PANTHER" id="PTHR11062">
    <property type="entry name" value="EXOSTOSIN HEPARAN SULFATE GLYCOSYLTRANSFERASE -RELATED"/>
    <property type="match status" value="1"/>
</dbReference>
<dbReference type="PANTHER" id="PTHR11062:SF268">
    <property type="entry name" value="FAMILY PROTEIN, PUTATIVE, EXPRESSED-RELATED"/>
    <property type="match status" value="1"/>
</dbReference>
<dbReference type="InterPro" id="IPR004263">
    <property type="entry name" value="Exostosin"/>
</dbReference>
<dbReference type="AlphaFoldDB" id="A0A699ZJQ8"/>
<dbReference type="EMBL" id="BLLF01001523">
    <property type="protein sequence ID" value="GFH19809.1"/>
    <property type="molecule type" value="Genomic_DNA"/>
</dbReference>
<name>A0A699ZJQ8_HAELA</name>
<sequence length="218" mass="25389">MAQAPHQRPQRAAPWWLVHRSSVTLGTNDLALHVHRYLSTQFPYWNRRQGRDHIFLFTHDEGACWVPRVLTNAVWLTHWGRTELNHTSNTAFEGDNYNEDSKCSRMPDGWRHHITGHACYDPVKDLVVPSHKTIDQYSHSPLMGEAPKERDIFFFFRLKLSSQSAWQSGRGIRQAVYKLVQENNFKEKYNILVGDGGEVPGSYSELLSRSLFCLWQYC</sequence>
<evidence type="ECO:0000313" key="6">
    <source>
        <dbReference type="Proteomes" id="UP000485058"/>
    </source>
</evidence>
<evidence type="ECO:0000256" key="1">
    <source>
        <dbReference type="ARBA" id="ARBA00004323"/>
    </source>
</evidence>
<dbReference type="Pfam" id="PF03016">
    <property type="entry name" value="Exostosin_GT47"/>
    <property type="match status" value="1"/>
</dbReference>
<gene>
    <name evidence="5" type="ORF">HaLaN_16827</name>
</gene>
<comment type="caution">
    <text evidence="5">The sequence shown here is derived from an EMBL/GenBank/DDBJ whole genome shotgun (WGS) entry which is preliminary data.</text>
</comment>
<dbReference type="GO" id="GO:0000139">
    <property type="term" value="C:Golgi membrane"/>
    <property type="evidence" value="ECO:0007669"/>
    <property type="project" value="UniProtKB-SubCell"/>
</dbReference>
<comment type="subcellular location">
    <subcellularLocation>
        <location evidence="1">Golgi apparatus membrane</location>
        <topology evidence="1">Single-pass type II membrane protein</topology>
    </subcellularLocation>
</comment>
<comment type="similarity">
    <text evidence="2">Belongs to the glycosyltransferase 47 family.</text>
</comment>
<feature type="domain" description="Exostosin GT47" evidence="4">
    <location>
        <begin position="29"/>
        <end position="215"/>
    </location>
</feature>
<organism evidence="5 6">
    <name type="scientific">Haematococcus lacustris</name>
    <name type="common">Green alga</name>
    <name type="synonym">Haematococcus pluvialis</name>
    <dbReference type="NCBI Taxonomy" id="44745"/>
    <lineage>
        <taxon>Eukaryota</taxon>
        <taxon>Viridiplantae</taxon>
        <taxon>Chlorophyta</taxon>
        <taxon>core chlorophytes</taxon>
        <taxon>Chlorophyceae</taxon>
        <taxon>CS clade</taxon>
        <taxon>Chlamydomonadales</taxon>
        <taxon>Haematococcaceae</taxon>
        <taxon>Haematococcus</taxon>
    </lineage>
</organism>
<protein>
    <submittedName>
        <fullName evidence="5">EGF-like domain-containing protein</fullName>
    </submittedName>
</protein>
<evidence type="ECO:0000256" key="3">
    <source>
        <dbReference type="ARBA" id="ARBA00023034"/>
    </source>
</evidence>
<evidence type="ECO:0000259" key="4">
    <source>
        <dbReference type="Pfam" id="PF03016"/>
    </source>
</evidence>
<keyword evidence="6" id="KW-1185">Reference proteome</keyword>
<evidence type="ECO:0000256" key="2">
    <source>
        <dbReference type="ARBA" id="ARBA00010271"/>
    </source>
</evidence>
<proteinExistence type="inferred from homology"/>
<accession>A0A699ZJQ8</accession>
<keyword evidence="3" id="KW-0333">Golgi apparatus</keyword>